<protein>
    <submittedName>
        <fullName evidence="2">Flp pilus assembly protein TadG</fullName>
    </submittedName>
</protein>
<dbReference type="InterPro" id="IPR028087">
    <property type="entry name" value="Tad_N"/>
</dbReference>
<evidence type="ECO:0000313" key="2">
    <source>
        <dbReference type="EMBL" id="SMH47603.1"/>
    </source>
</evidence>
<dbReference type="Pfam" id="PF13400">
    <property type="entry name" value="Tad"/>
    <property type="match status" value="1"/>
</dbReference>
<sequence length="508" mass="54377">MIFDRFLASERGNFGMMFALVAPVFLGAIGLAVDITTLASARSHMQSALDAAVLAASRLDDTAEARDELFQAFLAANLANMNSIENADGDLNIDKGLNYIRTDATLTADVKLMLLRGPVQRLSVNASAYESTNELEVALVLDNTGSMGATNMAALRSAATDLVNILENASSSNRKVRAALVPFVAQVNVKGEGYDAGWIDTDGKAPYNGANFDKNGNKNYNHLDLFKHLNVEWKGCVEARPAPYNLDDTAPDPKTPATLFVPSFAPDNPGAAAKSPNSSSAWNNSYLADSFTSSDKSKVKDVARYLSSATARYIEDKPPRSTGPNYACATPITPLTDDFTKLKTSISAMTYWEGGGTNVSEGLAWGMRVLSPGEPYTQGKPFKQESVSKVVVVFTDGENTVFGASSQSFNTSDYGAYSFLDSGRFGTTNRSTALTNVNTWTSSMCTALKNQDVQIFTVLLGADTAANRTLYSACASSPSNYYPTSNVSQLKVAFQKIGNAIAQLSLTQ</sequence>
<dbReference type="Proteomes" id="UP000193083">
    <property type="component" value="Unassembled WGS sequence"/>
</dbReference>
<dbReference type="InterPro" id="IPR036465">
    <property type="entry name" value="vWFA_dom_sf"/>
</dbReference>
<evidence type="ECO:0000313" key="3">
    <source>
        <dbReference type="Proteomes" id="UP000193083"/>
    </source>
</evidence>
<dbReference type="RefSeq" id="WP_085465346.1">
    <property type="nucleotide sequence ID" value="NZ_FXBL01000004.1"/>
</dbReference>
<dbReference type="Gene3D" id="3.40.50.410">
    <property type="entry name" value="von Willebrand factor, type A domain"/>
    <property type="match status" value="2"/>
</dbReference>
<dbReference type="AlphaFoldDB" id="A0A1X7P9Q1"/>
<evidence type="ECO:0000259" key="1">
    <source>
        <dbReference type="PROSITE" id="PS50234"/>
    </source>
</evidence>
<dbReference type="OrthoDB" id="7522752at2"/>
<name>A0A1X7P9Q1_9HYPH</name>
<feature type="domain" description="VWFA" evidence="1">
    <location>
        <begin position="341"/>
        <end position="497"/>
    </location>
</feature>
<gene>
    <name evidence="2" type="ORF">SAMN02982922_3531</name>
</gene>
<dbReference type="PROSITE" id="PS50234">
    <property type="entry name" value="VWFA"/>
    <property type="match status" value="1"/>
</dbReference>
<accession>A0A1X7P9Q1</accession>
<dbReference type="SUPFAM" id="SSF53300">
    <property type="entry name" value="vWA-like"/>
    <property type="match status" value="1"/>
</dbReference>
<reference evidence="2 3" key="1">
    <citation type="submission" date="2017-04" db="EMBL/GenBank/DDBJ databases">
        <authorList>
            <person name="Afonso C.L."/>
            <person name="Miller P.J."/>
            <person name="Scott M.A."/>
            <person name="Spackman E."/>
            <person name="Goraichik I."/>
            <person name="Dimitrov K.M."/>
            <person name="Suarez D.L."/>
            <person name="Swayne D.E."/>
        </authorList>
    </citation>
    <scope>NUCLEOTIDE SEQUENCE [LARGE SCALE GENOMIC DNA]</scope>
    <source>
        <strain evidence="2 3">B5P</strain>
    </source>
</reference>
<organism evidence="2 3">
    <name type="scientific">Mesorhizobium australicum</name>
    <dbReference type="NCBI Taxonomy" id="536018"/>
    <lineage>
        <taxon>Bacteria</taxon>
        <taxon>Pseudomonadati</taxon>
        <taxon>Pseudomonadota</taxon>
        <taxon>Alphaproteobacteria</taxon>
        <taxon>Hyphomicrobiales</taxon>
        <taxon>Phyllobacteriaceae</taxon>
        <taxon>Mesorhizobium</taxon>
    </lineage>
</organism>
<dbReference type="InterPro" id="IPR002035">
    <property type="entry name" value="VWF_A"/>
</dbReference>
<dbReference type="EMBL" id="FXBL01000004">
    <property type="protein sequence ID" value="SMH47603.1"/>
    <property type="molecule type" value="Genomic_DNA"/>
</dbReference>
<proteinExistence type="predicted"/>
<keyword evidence="3" id="KW-1185">Reference proteome</keyword>